<dbReference type="PANTHER" id="PTHR30203">
    <property type="entry name" value="OUTER MEMBRANE CATION EFFLUX PROTEIN"/>
    <property type="match status" value="1"/>
</dbReference>
<evidence type="ECO:0000256" key="1">
    <source>
        <dbReference type="SAM" id="Coils"/>
    </source>
</evidence>
<dbReference type="RefSeq" id="WP_285232603.1">
    <property type="nucleotide sequence ID" value="NZ_CP116346.1"/>
</dbReference>
<dbReference type="AlphaFoldDB" id="A0AA95NER4"/>
<keyword evidence="1" id="KW-0175">Coiled coil</keyword>
<feature type="coiled-coil region" evidence="1">
    <location>
        <begin position="307"/>
        <end position="334"/>
    </location>
</feature>
<dbReference type="KEGG" id="pais:PFX98_21950"/>
<name>A0AA95NER4_9BURK</name>
<keyword evidence="2" id="KW-0732">Signal</keyword>
<dbReference type="Gene3D" id="1.20.1600.10">
    <property type="entry name" value="Outer membrane efflux proteins (OEP)"/>
    <property type="match status" value="1"/>
</dbReference>
<gene>
    <name evidence="3" type="ORF">PFX98_21950</name>
</gene>
<proteinExistence type="predicted"/>
<dbReference type="Proteomes" id="UP001177769">
    <property type="component" value="Chromosome"/>
</dbReference>
<protein>
    <submittedName>
        <fullName evidence="3">TolC family protein</fullName>
    </submittedName>
</protein>
<feature type="signal peptide" evidence="2">
    <location>
        <begin position="1"/>
        <end position="22"/>
    </location>
</feature>
<evidence type="ECO:0000256" key="2">
    <source>
        <dbReference type="SAM" id="SignalP"/>
    </source>
</evidence>
<evidence type="ECO:0000313" key="3">
    <source>
        <dbReference type="EMBL" id="WIT11522.1"/>
    </source>
</evidence>
<feature type="chain" id="PRO_5041732875" evidence="2">
    <location>
        <begin position="23"/>
        <end position="421"/>
    </location>
</feature>
<dbReference type="GO" id="GO:0015562">
    <property type="term" value="F:efflux transmembrane transporter activity"/>
    <property type="evidence" value="ECO:0007669"/>
    <property type="project" value="InterPro"/>
</dbReference>
<organism evidence="3 4">
    <name type="scientific">Paucibacter sediminis</name>
    <dbReference type="NCBI Taxonomy" id="3019553"/>
    <lineage>
        <taxon>Bacteria</taxon>
        <taxon>Pseudomonadati</taxon>
        <taxon>Pseudomonadota</taxon>
        <taxon>Betaproteobacteria</taxon>
        <taxon>Burkholderiales</taxon>
        <taxon>Sphaerotilaceae</taxon>
        <taxon>Roseateles</taxon>
    </lineage>
</organism>
<sequence>MRALLISLLMCWGLALPLRAWAQVQAQPTPAGLPDTAQAAAWLERDPMVLQAQAALGSAGHGAAALAASSHEWLLKASGQRRRVRELGSSQEWSLGLERTLRLGGKAALDRRLGELDQDIARARLGEARHEAARALAELWLDWQAASAAQALAQQQLALGEANLQVVGKRLRAGDAARLEQGLARSELAELQRQRSAAASRLALARLRLQRRFAELPAHLPPEAPVLADPAAIATPALDWAPRILAESDLLRTAEGLLQRAELEAARARADKRPDPTLGLYTASEAFRNERVVGISLSLPLGGAYREARLQQALAEVEVARAALAREREALELELAGGVAEWDAALTRWQLAAQAAGLAGESAAMLQKAYALGEGELQALLLARRQWLEAQRAEQEARVQALRARHRLLIDAHLIWGLEHD</sequence>
<dbReference type="PANTHER" id="PTHR30203:SF24">
    <property type="entry name" value="BLR4935 PROTEIN"/>
    <property type="match status" value="1"/>
</dbReference>
<evidence type="ECO:0000313" key="4">
    <source>
        <dbReference type="Proteomes" id="UP001177769"/>
    </source>
</evidence>
<accession>A0AA95NER4</accession>
<dbReference type="SUPFAM" id="SSF56954">
    <property type="entry name" value="Outer membrane efflux proteins (OEP)"/>
    <property type="match status" value="1"/>
</dbReference>
<keyword evidence="4" id="KW-1185">Reference proteome</keyword>
<reference evidence="3" key="1">
    <citation type="submission" date="2023-01" db="EMBL/GenBank/DDBJ databases">
        <title>Whole genome sequence of Paucibacter sp. S2-9 isolated from pond sediment.</title>
        <authorList>
            <person name="Jung J.Y."/>
        </authorList>
    </citation>
    <scope>NUCLEOTIDE SEQUENCE</scope>
    <source>
        <strain evidence="3">S2-9</strain>
    </source>
</reference>
<dbReference type="InterPro" id="IPR010131">
    <property type="entry name" value="MdtP/NodT-like"/>
</dbReference>
<dbReference type="EMBL" id="CP116346">
    <property type="protein sequence ID" value="WIT11522.1"/>
    <property type="molecule type" value="Genomic_DNA"/>
</dbReference>